<gene>
    <name evidence="1" type="ORF">CKO42_08365</name>
</gene>
<sequence>MRYSLACDGLRSRVLRQNSSREQSSRRAIQCRRGSLIRSRSSRMAVERWQISSSAGVEGGRSAA</sequence>
<protein>
    <submittedName>
        <fullName evidence="1">Uncharacterized protein</fullName>
    </submittedName>
</protein>
<evidence type="ECO:0000313" key="1">
    <source>
        <dbReference type="EMBL" id="MBK1618449.1"/>
    </source>
</evidence>
<comment type="caution">
    <text evidence="1">The sequence shown here is derived from an EMBL/GenBank/DDBJ whole genome shotgun (WGS) entry which is preliminary data.</text>
</comment>
<organism evidence="1 2">
    <name type="scientific">Lamprobacter modestohalophilus</name>
    <dbReference type="NCBI Taxonomy" id="1064514"/>
    <lineage>
        <taxon>Bacteria</taxon>
        <taxon>Pseudomonadati</taxon>
        <taxon>Pseudomonadota</taxon>
        <taxon>Gammaproteobacteria</taxon>
        <taxon>Chromatiales</taxon>
        <taxon>Chromatiaceae</taxon>
        <taxon>Lamprobacter</taxon>
    </lineage>
</organism>
<reference evidence="1 2" key="1">
    <citation type="journal article" date="2020" name="Microorganisms">
        <title>Osmotic Adaptation and Compatible Solute Biosynthesis of Phototrophic Bacteria as Revealed from Genome Analyses.</title>
        <authorList>
            <person name="Imhoff J.F."/>
            <person name="Rahn T."/>
            <person name="Kunzel S."/>
            <person name="Keller A."/>
            <person name="Neulinger S.C."/>
        </authorList>
    </citation>
    <scope>NUCLEOTIDE SEQUENCE [LARGE SCALE GENOMIC DNA]</scope>
    <source>
        <strain evidence="1 2">DSM 25653</strain>
    </source>
</reference>
<evidence type="ECO:0000313" key="2">
    <source>
        <dbReference type="Proteomes" id="UP001138768"/>
    </source>
</evidence>
<dbReference type="Proteomes" id="UP001138768">
    <property type="component" value="Unassembled WGS sequence"/>
</dbReference>
<dbReference type="AlphaFoldDB" id="A0A9X1B3X2"/>
<accession>A0A9X1B3X2</accession>
<name>A0A9X1B3X2_9GAMM</name>
<keyword evidence="2" id="KW-1185">Reference proteome</keyword>
<proteinExistence type="predicted"/>
<dbReference type="EMBL" id="NRRY01000010">
    <property type="protein sequence ID" value="MBK1618449.1"/>
    <property type="molecule type" value="Genomic_DNA"/>
</dbReference>